<dbReference type="InterPro" id="IPR036570">
    <property type="entry name" value="HORMA_dom_sf"/>
</dbReference>
<sequence>MAAVPNTFASIVANFAEFLTVAIHTIIWERGIYPDTSFIKAKKYNSPVRQSRHPKVCEFILAAVDAVREQLLKGTLQQVCLVIYSPLLQALERFVFDVSKFPVVPKEDHLTQLEREGAAPSTILPVDLEEQFRAALTRLTGCGTRLSPLPPDCTFNVAIEVRDEADPPIGHPQPWIPTQPSLQRRAGTYGDDGYDDRLGSDLGGVSLTPIRAIDAGELVFEMWVEEGEGKREAVLNLSQTSTQLSD</sequence>
<evidence type="ECO:0000313" key="4">
    <source>
        <dbReference type="EMBL" id="QDS74172.1"/>
    </source>
</evidence>
<feature type="region of interest" description="Disordered" evidence="2">
    <location>
        <begin position="170"/>
        <end position="190"/>
    </location>
</feature>
<dbReference type="PANTHER" id="PTHR11842">
    <property type="entry name" value="MITOTIC SPINDLE ASSEMBLY CHECKPOINT PROTEIN MAD2"/>
    <property type="match status" value="1"/>
</dbReference>
<evidence type="ECO:0000313" key="5">
    <source>
        <dbReference type="Proteomes" id="UP000316270"/>
    </source>
</evidence>
<keyword evidence="5" id="KW-1185">Reference proteome</keyword>
<organism evidence="4 5">
    <name type="scientific">Venturia effusa</name>
    <dbReference type="NCBI Taxonomy" id="50376"/>
    <lineage>
        <taxon>Eukaryota</taxon>
        <taxon>Fungi</taxon>
        <taxon>Dikarya</taxon>
        <taxon>Ascomycota</taxon>
        <taxon>Pezizomycotina</taxon>
        <taxon>Dothideomycetes</taxon>
        <taxon>Pleosporomycetidae</taxon>
        <taxon>Venturiales</taxon>
        <taxon>Venturiaceae</taxon>
        <taxon>Venturia</taxon>
    </lineage>
</organism>
<dbReference type="Proteomes" id="UP000316270">
    <property type="component" value="Chromosome 11"/>
</dbReference>
<gene>
    <name evidence="4" type="ORF">FKW77_001823</name>
</gene>
<dbReference type="Pfam" id="PF02301">
    <property type="entry name" value="HORMA"/>
    <property type="match status" value="1"/>
</dbReference>
<dbReference type="STRING" id="50376.A0A517LEW0"/>
<dbReference type="AlphaFoldDB" id="A0A517LEW0"/>
<dbReference type="InterPro" id="IPR003511">
    <property type="entry name" value="HORMA_dom"/>
</dbReference>
<accession>A0A517LEW0</accession>
<dbReference type="OrthoDB" id="21254at2759"/>
<protein>
    <recommendedName>
        <fullName evidence="3">HORMA domain-containing protein</fullName>
    </recommendedName>
</protein>
<dbReference type="InterPro" id="IPR045091">
    <property type="entry name" value="Mad2-like"/>
</dbReference>
<dbReference type="EMBL" id="CP042195">
    <property type="protein sequence ID" value="QDS74172.1"/>
    <property type="molecule type" value="Genomic_DNA"/>
</dbReference>
<proteinExistence type="inferred from homology"/>
<reference evidence="4 5" key="1">
    <citation type="submission" date="2019-07" db="EMBL/GenBank/DDBJ databases">
        <title>Finished genome of Venturia effusa.</title>
        <authorList>
            <person name="Young C.A."/>
            <person name="Cox M.P."/>
            <person name="Ganley A.R.D."/>
            <person name="David W.J."/>
        </authorList>
    </citation>
    <scope>NUCLEOTIDE SEQUENCE [LARGE SCALE GENOMIC DNA]</scope>
    <source>
        <strain evidence="5">albino</strain>
    </source>
</reference>
<dbReference type="PROSITE" id="PS50815">
    <property type="entry name" value="HORMA"/>
    <property type="match status" value="1"/>
</dbReference>
<dbReference type="GO" id="GO:0016035">
    <property type="term" value="C:zeta DNA polymerase complex"/>
    <property type="evidence" value="ECO:0007669"/>
    <property type="project" value="TreeGrafter"/>
</dbReference>
<feature type="domain" description="HORMA" evidence="3">
    <location>
        <begin position="9"/>
        <end position="224"/>
    </location>
</feature>
<evidence type="ECO:0000259" key="3">
    <source>
        <dbReference type="PROSITE" id="PS50815"/>
    </source>
</evidence>
<evidence type="ECO:0000256" key="2">
    <source>
        <dbReference type="SAM" id="MobiDB-lite"/>
    </source>
</evidence>
<dbReference type="Gene3D" id="3.30.900.10">
    <property type="entry name" value="HORMA domain"/>
    <property type="match status" value="1"/>
</dbReference>
<name>A0A517LEW0_9PEZI</name>
<dbReference type="SUPFAM" id="SSF56019">
    <property type="entry name" value="The spindle assembly checkpoint protein mad2"/>
    <property type="match status" value="1"/>
</dbReference>
<dbReference type="PANTHER" id="PTHR11842:SF10">
    <property type="entry name" value="MITOTIC SPINDLE ASSEMBLY CHECKPOINT PROTEIN MAD2B"/>
    <property type="match status" value="1"/>
</dbReference>
<evidence type="ECO:0000256" key="1">
    <source>
        <dbReference type="ARBA" id="ARBA00010348"/>
    </source>
</evidence>
<comment type="similarity">
    <text evidence="1">Belongs to the MAD2 family.</text>
</comment>